<feature type="domain" description="Mur ligase N-terminal catalytic" evidence="16">
    <location>
        <begin position="9"/>
        <end position="112"/>
    </location>
</feature>
<dbReference type="Proteomes" id="UP000321721">
    <property type="component" value="Unassembled WGS sequence"/>
</dbReference>
<organism evidence="19 20">
    <name type="scientific">Vicingus serpentipes</name>
    <dbReference type="NCBI Taxonomy" id="1926625"/>
    <lineage>
        <taxon>Bacteria</taxon>
        <taxon>Pseudomonadati</taxon>
        <taxon>Bacteroidota</taxon>
        <taxon>Flavobacteriia</taxon>
        <taxon>Flavobacteriales</taxon>
        <taxon>Vicingaceae</taxon>
        <taxon>Vicingus</taxon>
    </lineage>
</organism>
<dbReference type="Gene3D" id="3.40.50.720">
    <property type="entry name" value="NAD(P)-binding Rossmann-like Domain"/>
    <property type="match status" value="1"/>
</dbReference>
<dbReference type="GO" id="GO:0051301">
    <property type="term" value="P:cell division"/>
    <property type="evidence" value="ECO:0007669"/>
    <property type="project" value="UniProtKB-KW"/>
</dbReference>
<dbReference type="SUPFAM" id="SSF53623">
    <property type="entry name" value="MurD-like peptide ligases, catalytic domain"/>
    <property type="match status" value="1"/>
</dbReference>
<dbReference type="HAMAP" id="MF_00046">
    <property type="entry name" value="MurC"/>
    <property type="match status" value="1"/>
</dbReference>
<protein>
    <recommendedName>
        <fullName evidence="3 14">UDP-N-acetylmuramate--L-alanine ligase</fullName>
        <ecNumber evidence="3 14">6.3.2.8</ecNumber>
    </recommendedName>
    <alternativeName>
        <fullName evidence="14">UDP-N-acetylmuramoyl-L-alanine synthetase</fullName>
    </alternativeName>
</protein>
<evidence type="ECO:0000256" key="10">
    <source>
        <dbReference type="ARBA" id="ARBA00022984"/>
    </source>
</evidence>
<dbReference type="Gene3D" id="3.90.190.20">
    <property type="entry name" value="Mur ligase, C-terminal domain"/>
    <property type="match status" value="1"/>
</dbReference>
<dbReference type="Pfam" id="PF01225">
    <property type="entry name" value="Mur_ligase"/>
    <property type="match status" value="1"/>
</dbReference>
<keyword evidence="8 14" id="KW-0067">ATP-binding</keyword>
<comment type="caution">
    <text evidence="19">The sequence shown here is derived from an EMBL/GenBank/DDBJ whole genome shotgun (WGS) entry which is preliminary data.</text>
</comment>
<dbReference type="NCBIfam" id="TIGR01082">
    <property type="entry name" value="murC"/>
    <property type="match status" value="1"/>
</dbReference>
<dbReference type="PANTHER" id="PTHR43445">
    <property type="entry name" value="UDP-N-ACETYLMURAMATE--L-ALANINE LIGASE-RELATED"/>
    <property type="match status" value="1"/>
</dbReference>
<dbReference type="SUPFAM" id="SSF53244">
    <property type="entry name" value="MurD-like peptide ligases, peptide-binding domain"/>
    <property type="match status" value="1"/>
</dbReference>
<keyword evidence="12 14" id="KW-0961">Cell wall biogenesis/degradation</keyword>
<dbReference type="GO" id="GO:0005737">
    <property type="term" value="C:cytoplasm"/>
    <property type="evidence" value="ECO:0007669"/>
    <property type="project" value="UniProtKB-SubCell"/>
</dbReference>
<dbReference type="GO" id="GO:0008360">
    <property type="term" value="P:regulation of cell shape"/>
    <property type="evidence" value="ECO:0007669"/>
    <property type="project" value="UniProtKB-KW"/>
</dbReference>
<dbReference type="InterPro" id="IPR036615">
    <property type="entry name" value="Mur_ligase_C_dom_sf"/>
</dbReference>
<dbReference type="GO" id="GO:0009252">
    <property type="term" value="P:peptidoglycan biosynthetic process"/>
    <property type="evidence" value="ECO:0007669"/>
    <property type="project" value="UniProtKB-UniRule"/>
</dbReference>
<dbReference type="EMBL" id="VOOS01000006">
    <property type="protein sequence ID" value="TXB63975.1"/>
    <property type="molecule type" value="Genomic_DNA"/>
</dbReference>
<evidence type="ECO:0000256" key="15">
    <source>
        <dbReference type="SAM" id="Phobius"/>
    </source>
</evidence>
<dbReference type="GO" id="GO:0005524">
    <property type="term" value="F:ATP binding"/>
    <property type="evidence" value="ECO:0007669"/>
    <property type="project" value="UniProtKB-UniRule"/>
</dbReference>
<evidence type="ECO:0000313" key="19">
    <source>
        <dbReference type="EMBL" id="TXB63975.1"/>
    </source>
</evidence>
<comment type="catalytic activity">
    <reaction evidence="13 14">
        <text>UDP-N-acetyl-alpha-D-muramate + L-alanine + ATP = UDP-N-acetyl-alpha-D-muramoyl-L-alanine + ADP + phosphate + H(+)</text>
        <dbReference type="Rhea" id="RHEA:23372"/>
        <dbReference type="ChEBI" id="CHEBI:15378"/>
        <dbReference type="ChEBI" id="CHEBI:30616"/>
        <dbReference type="ChEBI" id="CHEBI:43474"/>
        <dbReference type="ChEBI" id="CHEBI:57972"/>
        <dbReference type="ChEBI" id="CHEBI:70757"/>
        <dbReference type="ChEBI" id="CHEBI:83898"/>
        <dbReference type="ChEBI" id="CHEBI:456216"/>
        <dbReference type="EC" id="6.3.2.8"/>
    </reaction>
</comment>
<feature type="domain" description="Mur ligase central" evidence="18">
    <location>
        <begin position="118"/>
        <end position="289"/>
    </location>
</feature>
<comment type="function">
    <text evidence="14">Cell wall formation.</text>
</comment>
<dbReference type="InterPro" id="IPR036565">
    <property type="entry name" value="Mur-like_cat_sf"/>
</dbReference>
<keyword evidence="7 14" id="KW-0547">Nucleotide-binding</keyword>
<keyword evidence="5 14" id="KW-0436">Ligase</keyword>
<accession>A0A5C6RPT7</accession>
<feature type="domain" description="Mur ligase C-terminal" evidence="17">
    <location>
        <begin position="311"/>
        <end position="405"/>
    </location>
</feature>
<proteinExistence type="inferred from homology"/>
<keyword evidence="15" id="KW-0812">Transmembrane</keyword>
<dbReference type="Gene3D" id="3.40.1190.10">
    <property type="entry name" value="Mur-like, catalytic domain"/>
    <property type="match status" value="1"/>
</dbReference>
<dbReference type="RefSeq" id="WP_147101938.1">
    <property type="nucleotide sequence ID" value="NZ_VOOS01000006.1"/>
</dbReference>
<evidence type="ECO:0000313" key="20">
    <source>
        <dbReference type="Proteomes" id="UP000321721"/>
    </source>
</evidence>
<evidence type="ECO:0000256" key="12">
    <source>
        <dbReference type="ARBA" id="ARBA00023316"/>
    </source>
</evidence>
<evidence type="ECO:0000256" key="9">
    <source>
        <dbReference type="ARBA" id="ARBA00022960"/>
    </source>
</evidence>
<dbReference type="InterPro" id="IPR013221">
    <property type="entry name" value="Mur_ligase_cen"/>
</dbReference>
<evidence type="ECO:0000256" key="14">
    <source>
        <dbReference type="HAMAP-Rule" id="MF_00046"/>
    </source>
</evidence>
<keyword evidence="15" id="KW-1133">Transmembrane helix</keyword>
<evidence type="ECO:0000256" key="13">
    <source>
        <dbReference type="ARBA" id="ARBA00047833"/>
    </source>
</evidence>
<evidence type="ECO:0000259" key="16">
    <source>
        <dbReference type="Pfam" id="PF01225"/>
    </source>
</evidence>
<keyword evidence="6 14" id="KW-0132">Cell division</keyword>
<dbReference type="PANTHER" id="PTHR43445:SF3">
    <property type="entry name" value="UDP-N-ACETYLMURAMATE--L-ALANINE LIGASE"/>
    <property type="match status" value="1"/>
</dbReference>
<dbReference type="OrthoDB" id="9804126at2"/>
<dbReference type="Pfam" id="PF02875">
    <property type="entry name" value="Mur_ligase_C"/>
    <property type="match status" value="1"/>
</dbReference>
<evidence type="ECO:0000256" key="7">
    <source>
        <dbReference type="ARBA" id="ARBA00022741"/>
    </source>
</evidence>
<evidence type="ECO:0000256" key="2">
    <source>
        <dbReference type="ARBA" id="ARBA00004752"/>
    </source>
</evidence>
<feature type="transmembrane region" description="Helical" evidence="15">
    <location>
        <begin position="9"/>
        <end position="27"/>
    </location>
</feature>
<dbReference type="EC" id="6.3.2.8" evidence="3 14"/>
<keyword evidence="9 14" id="KW-0133">Cell shape</keyword>
<evidence type="ECO:0000256" key="1">
    <source>
        <dbReference type="ARBA" id="ARBA00004496"/>
    </source>
</evidence>
<comment type="similarity">
    <text evidence="14">Belongs to the MurCDEF family.</text>
</comment>
<keyword evidence="15" id="KW-0472">Membrane</keyword>
<dbReference type="UniPathway" id="UPA00219"/>
<evidence type="ECO:0000256" key="3">
    <source>
        <dbReference type="ARBA" id="ARBA00012211"/>
    </source>
</evidence>
<comment type="pathway">
    <text evidence="2 14">Cell wall biogenesis; peptidoglycan biosynthesis.</text>
</comment>
<keyword evidence="10 14" id="KW-0573">Peptidoglycan synthesis</keyword>
<sequence>MKISDVNNVYFLGVGGIGMSALARYFLAQGCKVYGYDKTETALTIELVKEGVEVHYVEDVDCIPNQFKSENNHSLVIYTPAIPKDNKEFVYFQQNEIKLYKRSEVLGLITQSYFTIAVAGTHGKTTTSSMVAHVLTSCGVDCVAFLGGISLNFNSNLVLNDNAKIVVVEADEFDRSFLTLSPNIALITSVDADHLDIYGDHNEMCKTYQDFVNKINAEGILITKPELKKELVFQNTKTYSINQKADYFTDSITIENGKYNIGINNQQKVELGLAGVHNVENALGAFAIANELGIENDKIREALNSYRGVKRRFEYHVNKQDIVYIDDYAHHPEELKFAIQSAKELYPTKKITAVFQPHLYSRTRDFIEEFAESLSMLDELILLDIYPARELPIEGINSQLLLDKTTCKKKKLVKKSALVDYIVNSDLEVLLTLGAGDIDVFVSQIKEKLLAYNKAKA</sequence>
<reference evidence="19 20" key="1">
    <citation type="submission" date="2019-08" db="EMBL/GenBank/DDBJ databases">
        <title>Genome of Vicingus serpentipes NCIMB 15042.</title>
        <authorList>
            <person name="Bowman J.P."/>
        </authorList>
    </citation>
    <scope>NUCLEOTIDE SEQUENCE [LARGE SCALE GENOMIC DNA]</scope>
    <source>
        <strain evidence="19 20">NCIMB 15042</strain>
    </source>
</reference>
<dbReference type="Pfam" id="PF08245">
    <property type="entry name" value="Mur_ligase_M"/>
    <property type="match status" value="1"/>
</dbReference>
<evidence type="ECO:0000256" key="6">
    <source>
        <dbReference type="ARBA" id="ARBA00022618"/>
    </source>
</evidence>
<evidence type="ECO:0000256" key="5">
    <source>
        <dbReference type="ARBA" id="ARBA00022598"/>
    </source>
</evidence>
<dbReference type="GO" id="GO:0071555">
    <property type="term" value="P:cell wall organization"/>
    <property type="evidence" value="ECO:0007669"/>
    <property type="project" value="UniProtKB-KW"/>
</dbReference>
<dbReference type="InterPro" id="IPR000713">
    <property type="entry name" value="Mur_ligase_N"/>
</dbReference>
<keyword evidence="20" id="KW-1185">Reference proteome</keyword>
<dbReference type="AlphaFoldDB" id="A0A5C6RPT7"/>
<dbReference type="InterPro" id="IPR050061">
    <property type="entry name" value="MurCDEF_pg_biosynth"/>
</dbReference>
<feature type="binding site" evidence="14">
    <location>
        <begin position="120"/>
        <end position="126"/>
    </location>
    <ligand>
        <name>ATP</name>
        <dbReference type="ChEBI" id="CHEBI:30616"/>
    </ligand>
</feature>
<evidence type="ECO:0000259" key="17">
    <source>
        <dbReference type="Pfam" id="PF02875"/>
    </source>
</evidence>
<evidence type="ECO:0000256" key="11">
    <source>
        <dbReference type="ARBA" id="ARBA00023306"/>
    </source>
</evidence>
<gene>
    <name evidence="14" type="primary">murC</name>
    <name evidence="19" type="ORF">FRY74_12035</name>
</gene>
<dbReference type="SUPFAM" id="SSF51984">
    <property type="entry name" value="MurCD N-terminal domain"/>
    <property type="match status" value="1"/>
</dbReference>
<dbReference type="GO" id="GO:0008763">
    <property type="term" value="F:UDP-N-acetylmuramate-L-alanine ligase activity"/>
    <property type="evidence" value="ECO:0007669"/>
    <property type="project" value="UniProtKB-UniRule"/>
</dbReference>
<dbReference type="InterPro" id="IPR005758">
    <property type="entry name" value="UDP-N-AcMur_Ala_ligase_MurC"/>
</dbReference>
<evidence type="ECO:0000259" key="18">
    <source>
        <dbReference type="Pfam" id="PF08245"/>
    </source>
</evidence>
<name>A0A5C6RPT7_9FLAO</name>
<keyword evidence="4 14" id="KW-0963">Cytoplasm</keyword>
<evidence type="ECO:0000256" key="8">
    <source>
        <dbReference type="ARBA" id="ARBA00022840"/>
    </source>
</evidence>
<keyword evidence="11 14" id="KW-0131">Cell cycle</keyword>
<dbReference type="InterPro" id="IPR004101">
    <property type="entry name" value="Mur_ligase_C"/>
</dbReference>
<comment type="subcellular location">
    <subcellularLocation>
        <location evidence="1 14">Cytoplasm</location>
    </subcellularLocation>
</comment>
<evidence type="ECO:0000256" key="4">
    <source>
        <dbReference type="ARBA" id="ARBA00022490"/>
    </source>
</evidence>